<protein>
    <recommendedName>
        <fullName evidence="4">Bacterial Ig domain-containing protein</fullName>
    </recommendedName>
</protein>
<dbReference type="AlphaFoldDB" id="A0A2U3AMK0"/>
<evidence type="ECO:0000313" key="3">
    <source>
        <dbReference type="Proteomes" id="UP000245938"/>
    </source>
</evidence>
<dbReference type="OrthoDB" id="2776339at2"/>
<keyword evidence="3" id="KW-1185">Reference proteome</keyword>
<gene>
    <name evidence="2" type="ORF">DEX24_06040</name>
</gene>
<evidence type="ECO:0000256" key="1">
    <source>
        <dbReference type="SAM" id="SignalP"/>
    </source>
</evidence>
<organism evidence="2 3">
    <name type="scientific">Kurthia sibirica</name>
    <dbReference type="NCBI Taxonomy" id="202750"/>
    <lineage>
        <taxon>Bacteria</taxon>
        <taxon>Bacillati</taxon>
        <taxon>Bacillota</taxon>
        <taxon>Bacilli</taxon>
        <taxon>Bacillales</taxon>
        <taxon>Caryophanaceae</taxon>
        <taxon>Kurthia</taxon>
    </lineage>
</organism>
<dbReference type="Proteomes" id="UP000245938">
    <property type="component" value="Unassembled WGS sequence"/>
</dbReference>
<reference evidence="2 3" key="1">
    <citation type="submission" date="2018-05" db="EMBL/GenBank/DDBJ databases">
        <title>Kurthia sibirica genome sequence.</title>
        <authorList>
            <person name="Maclea K.S."/>
            <person name="Goen A.E."/>
        </authorList>
    </citation>
    <scope>NUCLEOTIDE SEQUENCE [LARGE SCALE GENOMIC DNA]</scope>
    <source>
        <strain evidence="2 3">ATCC 49154</strain>
    </source>
</reference>
<accession>A0A2U3AMK0</accession>
<proteinExistence type="predicted"/>
<evidence type="ECO:0008006" key="4">
    <source>
        <dbReference type="Google" id="ProtNLM"/>
    </source>
</evidence>
<comment type="caution">
    <text evidence="2">The sequence shown here is derived from an EMBL/GenBank/DDBJ whole genome shotgun (WGS) entry which is preliminary data.</text>
</comment>
<name>A0A2U3AMK0_9BACL</name>
<evidence type="ECO:0000313" key="2">
    <source>
        <dbReference type="EMBL" id="PWI25760.1"/>
    </source>
</evidence>
<feature type="signal peptide" evidence="1">
    <location>
        <begin position="1"/>
        <end position="21"/>
    </location>
</feature>
<dbReference type="SUPFAM" id="SSF89260">
    <property type="entry name" value="Collagen-binding domain"/>
    <property type="match status" value="1"/>
</dbReference>
<keyword evidence="1" id="KW-0732">Signal</keyword>
<dbReference type="Gene3D" id="2.60.120.380">
    <property type="match status" value="1"/>
</dbReference>
<feature type="chain" id="PRO_5038988502" description="Bacterial Ig domain-containing protein" evidence="1">
    <location>
        <begin position="22"/>
        <end position="334"/>
    </location>
</feature>
<dbReference type="RefSeq" id="WP_109305518.1">
    <property type="nucleotide sequence ID" value="NZ_BJUF01000068.1"/>
</dbReference>
<sequence length="334" mass="37096">MKKSMLIIVLFLLLSSGTYKASAETTIRLQNNHPITSAITASDIQKTFIIEVSKMSSVTLTIKTDLPNLYSSLENNQADQMSVHWDYAGATVAKPKTWTTTHILKPGKYAIHIKNQAQLNGHFVIAATQKAISSNEIEPNDTQKKAQLLLPNNTKVKGVIGWNDNVDLYKITNVKKYATLEVIVTSTITNMSVQVVNENGRIYFSNNLFGHATVQKPKSWRDSARITKGDYYIVVNSNVATYGQYTLTTKIKEMLPPPPVVKKVIVGSKKVTGQSIHSSKITVKINGKIYKGLTNSKGQYTISIPRQKLNAAIFVRVTSKFGTSDYKKIKVTKK</sequence>
<dbReference type="EMBL" id="QFVR01000006">
    <property type="protein sequence ID" value="PWI25760.1"/>
    <property type="molecule type" value="Genomic_DNA"/>
</dbReference>